<dbReference type="InterPro" id="IPR052727">
    <property type="entry name" value="Rab4/Rab5_effector"/>
</dbReference>
<comment type="caution">
    <text evidence="4">The sequence shown here is derived from an EMBL/GenBank/DDBJ whole genome shotgun (WGS) entry which is preliminary data.</text>
</comment>
<evidence type="ECO:0000313" key="3">
    <source>
        <dbReference type="EMBL" id="KAG2518163.1"/>
    </source>
</evidence>
<dbReference type="Proteomes" id="UP000285883">
    <property type="component" value="Unassembled WGS sequence"/>
</dbReference>
<reference evidence="2" key="1">
    <citation type="journal article" date="2015" name="Genom Data">
        <title>Genome sequences of six Phytophthora species associated with forests in New Zealand.</title>
        <authorList>
            <person name="Studholme D.J."/>
            <person name="McDougal R.L."/>
            <person name="Sambles C."/>
            <person name="Hansen E."/>
            <person name="Hardy G."/>
            <person name="Grant M."/>
            <person name="Ganley R.J."/>
            <person name="Williams N.M."/>
        </authorList>
    </citation>
    <scope>NUCLEOTIDE SEQUENCE</scope>
    <source>
        <strain evidence="2">NZFS 2646</strain>
        <strain evidence="3">NZFS 3630</strain>
    </source>
</reference>
<dbReference type="PANTHER" id="PTHR13510:SF44">
    <property type="entry name" value="RABENOSYN-5"/>
    <property type="match status" value="1"/>
</dbReference>
<gene>
    <name evidence="4" type="ORF">BBI17_007601</name>
    <name evidence="5" type="ORF">BBO99_00007651</name>
    <name evidence="2" type="ORF">JM16_007857</name>
    <name evidence="3" type="ORF">JM18_007317</name>
</gene>
<dbReference type="EMBL" id="MBDN02000328">
    <property type="protein sequence ID" value="RLN76309.1"/>
    <property type="molecule type" value="Genomic_DNA"/>
</dbReference>
<dbReference type="InterPro" id="IPR023393">
    <property type="entry name" value="START-like_dom_sf"/>
</dbReference>
<feature type="compositionally biased region" description="Low complexity" evidence="1">
    <location>
        <begin position="79"/>
        <end position="89"/>
    </location>
</feature>
<evidence type="ECO:0000256" key="1">
    <source>
        <dbReference type="SAM" id="MobiDB-lite"/>
    </source>
</evidence>
<reference evidence="6 7" key="2">
    <citation type="submission" date="2018-07" db="EMBL/GenBank/DDBJ databases">
        <title>Genome sequencing of oomycete isolates from Chile give support for New Zealand origin for Phytophthora kernoviae and make available the first Nothophytophthora sp. genome.</title>
        <authorList>
            <person name="Studholme D.J."/>
            <person name="Sanfuentes E."/>
            <person name="Panda P."/>
            <person name="Hill R."/>
            <person name="Sambles C."/>
            <person name="Grant M."/>
            <person name="Williams N.M."/>
            <person name="Mcdougal R.L."/>
        </authorList>
    </citation>
    <scope>NUCLEOTIDE SEQUENCE [LARGE SCALE GENOMIC DNA]</scope>
    <source>
        <strain evidence="4">Chile2</strain>
        <strain evidence="5">Chile4</strain>
    </source>
</reference>
<dbReference type="EMBL" id="JPWU03000380">
    <property type="protein sequence ID" value="KAG2518163.1"/>
    <property type="molecule type" value="Genomic_DNA"/>
</dbReference>
<feature type="region of interest" description="Disordered" evidence="1">
    <location>
        <begin position="70"/>
        <end position="90"/>
    </location>
</feature>
<dbReference type="SUPFAM" id="SSF55961">
    <property type="entry name" value="Bet v1-like"/>
    <property type="match status" value="2"/>
</dbReference>
<reference evidence="2" key="3">
    <citation type="submission" date="2020-06" db="EMBL/GenBank/DDBJ databases">
        <authorList>
            <person name="Studholme D.J."/>
        </authorList>
    </citation>
    <scope>NUCLEOTIDE SEQUENCE</scope>
    <source>
        <strain evidence="2">NZFS 2646</strain>
        <strain evidence="3">NZFS 3630</strain>
    </source>
</reference>
<dbReference type="Proteomes" id="UP000785171">
    <property type="component" value="Unassembled WGS sequence"/>
</dbReference>
<dbReference type="EMBL" id="MAYM02001518">
    <property type="protein sequence ID" value="RLN14956.1"/>
    <property type="molecule type" value="Genomic_DNA"/>
</dbReference>
<accession>A0A421F1P7</accession>
<dbReference type="Proteomes" id="UP000285624">
    <property type="component" value="Unassembled WGS sequence"/>
</dbReference>
<proteinExistence type="predicted"/>
<organism evidence="4 7">
    <name type="scientific">Phytophthora kernoviae</name>
    <dbReference type="NCBI Taxonomy" id="325452"/>
    <lineage>
        <taxon>Eukaryota</taxon>
        <taxon>Sar</taxon>
        <taxon>Stramenopiles</taxon>
        <taxon>Oomycota</taxon>
        <taxon>Peronosporomycetes</taxon>
        <taxon>Peronosporales</taxon>
        <taxon>Peronosporaceae</taxon>
        <taxon>Phytophthora</taxon>
    </lineage>
</organism>
<dbReference type="AlphaFoldDB" id="A0A421F1P7"/>
<dbReference type="STRING" id="325452.A0A421F1P7"/>
<protein>
    <recommendedName>
        <fullName evidence="8">FYVE-type domain-containing protein</fullName>
    </recommendedName>
</protein>
<dbReference type="PANTHER" id="PTHR13510">
    <property type="entry name" value="FYVE-FINGER-CONTAINING RAB5 EFFECTOR PROTEIN RABENOSYN-5-RELATED"/>
    <property type="match status" value="1"/>
</dbReference>
<keyword evidence="6" id="KW-1185">Reference proteome</keyword>
<dbReference type="EMBL" id="JPWV03000374">
    <property type="protein sequence ID" value="KAG2514187.1"/>
    <property type="molecule type" value="Genomic_DNA"/>
</dbReference>
<evidence type="ECO:0008006" key="8">
    <source>
        <dbReference type="Google" id="ProtNLM"/>
    </source>
</evidence>
<evidence type="ECO:0000313" key="4">
    <source>
        <dbReference type="EMBL" id="RLN14956.1"/>
    </source>
</evidence>
<evidence type="ECO:0000313" key="5">
    <source>
        <dbReference type="EMBL" id="RLN76309.1"/>
    </source>
</evidence>
<evidence type="ECO:0000313" key="7">
    <source>
        <dbReference type="Proteomes" id="UP000285883"/>
    </source>
</evidence>
<name>A0A421F1P7_9STRA</name>
<dbReference type="Gene3D" id="3.30.530.20">
    <property type="match status" value="3"/>
</dbReference>
<sequence length="1085" mass="119908">MVKGRFTINPFPELKLSPSDTGNLHEIASSILEANVQRYETFQTKDHNKVDLNHWKVLKTKEQTTVYTARHHDAHHSSTHSTHGSNSSDLPSLLSIGTTVGALEDMMFGVINPTLESMRIKASYVDDLSGAAVLANLEEPTLEDPFRSLVVKWMELDIPLHTTSLVKNRDYVYVEATGMVSLPSGERVGYHVLHSVNFPQTHNLPGRVRADMSICGLFRQVRPNAIEVFVTGVMDPGGDMIRMLVVPSIAAVFLSTLKYAHCGQMKKLAWMLEKRYTEAKELGTPNREHICVTCSAPITNRKIGDFGKSSSTCKLCFGYVCHSCKIERKLSFVTPDLLLAQRKVTFCAVCLNDAIRENAIGAARAQIIATGGGFVKAHQNHSAASDASRFTVNPFQELALTPSDTADLQNLANSILDANVLRYEEFLFKDHCKIDSTDWKLVKSRDNTKVHCERNHGASRVGPQVPQTPGKSTDLPSLLAYGTAVGDMEDMMFGVVNPTLESMRIKASYVDDLSGAAVLSTIVEPTLEDPFKSLVVKWMELDIPLHTTSLVKNRDYIYVEGTGVVQLSNGERVGYHILHSVNFPETHDLPGRVRANLSICGIFRQVRSNASEIYVTGLIDPGGDIIRMLVVPNMATTFLSTLKYAHCGQMKKLAWMLEKRYTEAKELGTPNRELVCVTLQQSHPPSTLSAMGKGRFVVNPFSQLNLTPEDQLQLQDLANTLIMTNLEHYNNFVSSKSKVDPHRWKQIKTREQLSVFAERPESSHRAEGGGELSGSGLPLILCVGSMEGKLEDLMYGVMSEDLETMRLKASYVDDVSAAAVLDSIVLPSLEEPFQSLIVKWMELDIPLASTNLVKNRDYVYLEGTGYVTAENGDRLGYHLLHSVNFPQTHELPKRVRGNVSIIGFWRQIGPNTMEIYATGIFDPCGDMIRMLVVPGMATAFLSSVKYADCGQMRKLAFMLDKAYADSKAHGAPNKTNVCVTCLASIGRRLGDFSKSNSSCKLCFGHVCHSCRVVRKLSFVDPDLQLSRRKVTFCTGCINSVTRMNAADCARAKMLAANKGVSANYSSMETNSTMSGDCCSEISYSD</sequence>
<dbReference type="Proteomes" id="UP000792063">
    <property type="component" value="Unassembled WGS sequence"/>
</dbReference>
<evidence type="ECO:0000313" key="2">
    <source>
        <dbReference type="EMBL" id="KAG2514187.1"/>
    </source>
</evidence>
<evidence type="ECO:0000313" key="6">
    <source>
        <dbReference type="Proteomes" id="UP000285624"/>
    </source>
</evidence>